<evidence type="ECO:0000256" key="3">
    <source>
        <dbReference type="ARBA" id="ARBA00022737"/>
    </source>
</evidence>
<keyword evidence="1 7" id="KW-0853">WD repeat</keyword>
<dbReference type="InterPro" id="IPR036322">
    <property type="entry name" value="WD40_repeat_dom_sf"/>
</dbReference>
<name>A0A0J9X5V0_GEOCN</name>
<evidence type="ECO:0000256" key="1">
    <source>
        <dbReference type="ARBA" id="ARBA00022574"/>
    </source>
</evidence>
<dbReference type="GO" id="GO:0000387">
    <property type="term" value="P:spliceosomal snRNP assembly"/>
    <property type="evidence" value="ECO:0007669"/>
    <property type="project" value="TreeGrafter"/>
</dbReference>
<feature type="repeat" description="WD" evidence="7">
    <location>
        <begin position="124"/>
        <end position="146"/>
    </location>
</feature>
<reference evidence="8" key="1">
    <citation type="submission" date="2014-03" db="EMBL/GenBank/DDBJ databases">
        <authorList>
            <person name="Casaregola S."/>
        </authorList>
    </citation>
    <scope>NUCLEOTIDE SEQUENCE [LARGE SCALE GENOMIC DNA]</scope>
    <source>
        <strain evidence="8">CLIB 918</strain>
    </source>
</reference>
<keyword evidence="3" id="KW-0677">Repeat</keyword>
<accession>A0A0J9X5V0</accession>
<dbReference type="PROSITE" id="PS50294">
    <property type="entry name" value="WD_REPEATS_REGION"/>
    <property type="match status" value="2"/>
</dbReference>
<proteinExistence type="inferred from homology"/>
<keyword evidence="2" id="KW-0507">mRNA processing</keyword>
<keyword evidence="9" id="KW-1185">Reference proteome</keyword>
<sequence length="320" mass="34654">MSLIKAIPLTCTGHSRPVTHLTFSGQLPPSSPFDYTLISACKDGNPMLRNGVTGDWIGTFLGHKGAIWCSRISEFGDLAVTGSADFTANVWNVSNGQPIISVKHGHIVRSADLVVASGSRTGRLVTGGQDKLVKVWSFPSGEKELEWDMGSPVRSTIWISSTLLVVASLDGTISWWDVSSSSPTKLKELKVEMPFMQLEKKGNVLLIAAANSAYVLDSASGEITRQINLDYKISAFALNRDGTQFLTGMSEDTWVRLHDYASTDLLDTYKGHHGPVHSIAYSPDGAIAATGSEDGTIRLWKMVGGNYGLWSKPAEKEGFF</sequence>
<dbReference type="OrthoDB" id="408728at2759"/>
<dbReference type="GO" id="GO:0003723">
    <property type="term" value="F:RNA binding"/>
    <property type="evidence" value="ECO:0007669"/>
    <property type="project" value="TreeGrafter"/>
</dbReference>
<keyword evidence="8" id="KW-0396">Initiation factor</keyword>
<dbReference type="PANTHER" id="PTHR19877">
    <property type="entry name" value="EUKARYOTIC TRANSLATION INITIATION FACTOR 3 SUBUNIT I"/>
    <property type="match status" value="1"/>
</dbReference>
<dbReference type="AlphaFoldDB" id="A0A0J9X5V0"/>
<evidence type="ECO:0000256" key="2">
    <source>
        <dbReference type="ARBA" id="ARBA00022664"/>
    </source>
</evidence>
<keyword evidence="8" id="KW-0648">Protein biosynthesis</keyword>
<dbReference type="PROSITE" id="PS50082">
    <property type="entry name" value="WD_REPEATS_2"/>
    <property type="match status" value="3"/>
</dbReference>
<dbReference type="PROSITE" id="PS00678">
    <property type="entry name" value="WD_REPEATS_1"/>
    <property type="match status" value="1"/>
</dbReference>
<dbReference type="SMART" id="SM00320">
    <property type="entry name" value="WD40"/>
    <property type="match status" value="6"/>
</dbReference>
<dbReference type="Pfam" id="PF00400">
    <property type="entry name" value="WD40"/>
    <property type="match status" value="3"/>
</dbReference>
<dbReference type="InterPro" id="IPR020472">
    <property type="entry name" value="WD40_PAC1"/>
</dbReference>
<evidence type="ECO:0000256" key="6">
    <source>
        <dbReference type="ARBA" id="ARBA00040390"/>
    </source>
</evidence>
<dbReference type="EMBL" id="CCBN010000003">
    <property type="protein sequence ID" value="CDO52512.1"/>
    <property type="molecule type" value="Genomic_DNA"/>
</dbReference>
<dbReference type="PANTHER" id="PTHR19877:SF13">
    <property type="entry name" value="SERINE-THREONINE KINASE RECEPTOR-ASSOCIATED PROTEIN"/>
    <property type="match status" value="1"/>
</dbReference>
<dbReference type="InterPro" id="IPR015943">
    <property type="entry name" value="WD40/YVTN_repeat-like_dom_sf"/>
</dbReference>
<dbReference type="PRINTS" id="PR00320">
    <property type="entry name" value="GPROTEINBRPT"/>
</dbReference>
<dbReference type="STRING" id="1173061.A0A0J9X5V0"/>
<dbReference type="Gene3D" id="2.130.10.10">
    <property type="entry name" value="YVTN repeat-like/Quinoprotein amine dehydrogenase"/>
    <property type="match status" value="1"/>
</dbReference>
<feature type="repeat" description="WD" evidence="7">
    <location>
        <begin position="269"/>
        <end position="302"/>
    </location>
</feature>
<comment type="caution">
    <text evidence="8">The sequence shown here is derived from an EMBL/GenBank/DDBJ whole genome shotgun (WGS) entry which is preliminary data.</text>
</comment>
<dbReference type="GO" id="GO:0032797">
    <property type="term" value="C:SMN complex"/>
    <property type="evidence" value="ECO:0007669"/>
    <property type="project" value="TreeGrafter"/>
</dbReference>
<evidence type="ECO:0000256" key="4">
    <source>
        <dbReference type="ARBA" id="ARBA00023187"/>
    </source>
</evidence>
<gene>
    <name evidence="8" type="ORF">BN980_GECA03s03024g</name>
</gene>
<protein>
    <recommendedName>
        <fullName evidence="6">Serine-threonine kinase receptor-associated protein</fullName>
    </recommendedName>
</protein>
<dbReference type="GO" id="GO:0003743">
    <property type="term" value="F:translation initiation factor activity"/>
    <property type="evidence" value="ECO:0007669"/>
    <property type="project" value="UniProtKB-KW"/>
</dbReference>
<dbReference type="SUPFAM" id="SSF50978">
    <property type="entry name" value="WD40 repeat-like"/>
    <property type="match status" value="1"/>
</dbReference>
<evidence type="ECO:0000313" key="9">
    <source>
        <dbReference type="Proteomes" id="UP000242525"/>
    </source>
</evidence>
<evidence type="ECO:0000256" key="5">
    <source>
        <dbReference type="ARBA" id="ARBA00038394"/>
    </source>
</evidence>
<keyword evidence="4" id="KW-0508">mRNA splicing</keyword>
<evidence type="ECO:0000256" key="7">
    <source>
        <dbReference type="PROSITE-ProRule" id="PRU00221"/>
    </source>
</evidence>
<evidence type="ECO:0000313" key="8">
    <source>
        <dbReference type="EMBL" id="CDO52512.1"/>
    </source>
</evidence>
<dbReference type="Proteomes" id="UP000242525">
    <property type="component" value="Unassembled WGS sequence"/>
</dbReference>
<organism evidence="8 9">
    <name type="scientific">Geotrichum candidum</name>
    <name type="common">Oospora lactis</name>
    <name type="synonym">Dipodascus geotrichum</name>
    <dbReference type="NCBI Taxonomy" id="1173061"/>
    <lineage>
        <taxon>Eukaryota</taxon>
        <taxon>Fungi</taxon>
        <taxon>Dikarya</taxon>
        <taxon>Ascomycota</taxon>
        <taxon>Saccharomycotina</taxon>
        <taxon>Dipodascomycetes</taxon>
        <taxon>Dipodascales</taxon>
        <taxon>Dipodascaceae</taxon>
        <taxon>Geotrichum</taxon>
    </lineage>
</organism>
<comment type="similarity">
    <text evidence="5">Belongs to the WD repeat STRAP family.</text>
</comment>
<dbReference type="InterPro" id="IPR001680">
    <property type="entry name" value="WD40_rpt"/>
</dbReference>
<feature type="repeat" description="WD" evidence="7">
    <location>
        <begin position="60"/>
        <end position="101"/>
    </location>
</feature>
<dbReference type="InterPro" id="IPR019775">
    <property type="entry name" value="WD40_repeat_CS"/>
</dbReference>